<dbReference type="CDD" id="cd08152">
    <property type="entry name" value="y4iL_like"/>
    <property type="match status" value="1"/>
</dbReference>
<evidence type="ECO:0000313" key="1">
    <source>
        <dbReference type="EMBL" id="OLP53650.1"/>
    </source>
</evidence>
<dbReference type="SUPFAM" id="SSF56634">
    <property type="entry name" value="Heme-dependent catalase-like"/>
    <property type="match status" value="1"/>
</dbReference>
<dbReference type="Gene3D" id="2.40.180.10">
    <property type="entry name" value="Catalase core domain"/>
    <property type="match status" value="1"/>
</dbReference>
<proteinExistence type="predicted"/>
<dbReference type="InterPro" id="IPR020835">
    <property type="entry name" value="Catalase_sf"/>
</dbReference>
<dbReference type="PANTHER" id="PTHR36195:SF4">
    <property type="entry name" value="DOMAIN PROTEIN, PUTATIVE (AFU_ORTHOLOGUE AFUA_5G01990)-RELATED"/>
    <property type="match status" value="1"/>
</dbReference>
<accession>A0A1Q9AFA6</accession>
<gene>
    <name evidence="1" type="ORF">BJF92_05735</name>
</gene>
<comment type="caution">
    <text evidence="1">The sequence shown here is derived from an EMBL/GenBank/DDBJ whole genome shotgun (WGS) entry which is preliminary data.</text>
</comment>
<dbReference type="STRING" id="1672749.BJF92_05735"/>
<organism evidence="1 2">
    <name type="scientific">Xaviernesmea rhizosphaerae</name>
    <dbReference type="NCBI Taxonomy" id="1672749"/>
    <lineage>
        <taxon>Bacteria</taxon>
        <taxon>Pseudomonadati</taxon>
        <taxon>Pseudomonadota</taxon>
        <taxon>Alphaproteobacteria</taxon>
        <taxon>Hyphomicrobiales</taxon>
        <taxon>Rhizobiaceae</taxon>
        <taxon>Rhizobium/Agrobacterium group</taxon>
        <taxon>Xaviernesmea</taxon>
    </lineage>
</organism>
<protein>
    <submittedName>
        <fullName evidence="1">Catalase</fullName>
    </submittedName>
</protein>
<evidence type="ECO:0000313" key="2">
    <source>
        <dbReference type="Proteomes" id="UP000186143"/>
    </source>
</evidence>
<name>A0A1Q9AFA6_9HYPH</name>
<dbReference type="Proteomes" id="UP000186143">
    <property type="component" value="Unassembled WGS sequence"/>
</dbReference>
<dbReference type="EMBL" id="MKIO01000039">
    <property type="protein sequence ID" value="OLP53650.1"/>
    <property type="molecule type" value="Genomic_DNA"/>
</dbReference>
<dbReference type="GO" id="GO:0020037">
    <property type="term" value="F:heme binding"/>
    <property type="evidence" value="ECO:0007669"/>
    <property type="project" value="InterPro"/>
</dbReference>
<dbReference type="PANTHER" id="PTHR36195">
    <property type="entry name" value="DOMAIN PROTEIN, PUTATIVE (AFU_ORTHOLOGUE AFUA_5G01990)-RELATED-RELATED"/>
    <property type="match status" value="1"/>
</dbReference>
<reference evidence="1 2" key="1">
    <citation type="submission" date="2016-09" db="EMBL/GenBank/DDBJ databases">
        <title>Rhizobium sp. nov., a novel species isolated from the rice rhizosphere.</title>
        <authorList>
            <person name="Zhao J."/>
            <person name="Zhang X."/>
        </authorList>
    </citation>
    <scope>NUCLEOTIDE SEQUENCE [LARGE SCALE GENOMIC DNA]</scope>
    <source>
        <strain evidence="1 2">MH17</strain>
    </source>
</reference>
<dbReference type="AlphaFoldDB" id="A0A1Q9AFA6"/>
<sequence length="392" mass="43149">MTMTPSLPDRLQRYRDDLEVIEKDEPETARALAETMMSIAYKTYEDGGHAIRTVHAKSHGLLEAEVEVYPDLPAPLAQGIFARPGRYRAIVRLSTTPGDILHDSVSTPRGFALKILDVEGERLNPEEDSRSQDFVMANGKQFNAPSAKAFLKNLKLLAATTDRAEGLKQTFSKVLRGVEGLVEKLGGESAALKALGGQPETHILGESFFGQLPMRYGDYVAKLAIVPVSPELTALTGTHLELDDDKDALRHAVEEFFRMNGGTWELRVQLCTDAERMPIEDASAAWSEEESPFIPVARIHAEPQTAWSEEKALSIDDGMSFRPFNGLSAHRPLGSMMRMRKLAYRRSAGFRSERNEPGIDELSKTGEALHPDVARRVTTPSQAPIAAGGVAR</sequence>